<evidence type="ECO:0000256" key="4">
    <source>
        <dbReference type="ARBA" id="ARBA00023136"/>
    </source>
</evidence>
<protein>
    <recommendedName>
        <fullName evidence="7">ABC transmembrane type-1 domain-containing protein</fullName>
    </recommendedName>
</protein>
<comment type="caution">
    <text evidence="8">The sequence shown here is derived from an EMBL/GenBank/DDBJ whole genome shotgun (WGS) entry which is preliminary data.</text>
</comment>
<gene>
    <name evidence="8" type="ORF">ACHAXA_004847</name>
</gene>
<feature type="region of interest" description="Disordered" evidence="5">
    <location>
        <begin position="1"/>
        <end position="76"/>
    </location>
</feature>
<evidence type="ECO:0000256" key="2">
    <source>
        <dbReference type="ARBA" id="ARBA00022692"/>
    </source>
</evidence>
<dbReference type="InterPro" id="IPR011527">
    <property type="entry name" value="ABC1_TM_dom"/>
</dbReference>
<feature type="transmembrane region" description="Helical" evidence="6">
    <location>
        <begin position="499"/>
        <end position="522"/>
    </location>
</feature>
<sequence>MSGMFAGGMGGTSPPFGDDGDLASPLLLSPRKGDDGEASSSPPSPRPSTAETAASSSSTTTPATFGPSPPLPPSAAGGTYLPFDPDYYHDYDEYETSGGLDDNIEATNDGRCFFRCYCKISPRCPPFVKSLLAIILAMTCIASIAFVCLDSVHDDLASGDDDSDRNRNVAVWSMVTTSLLISSVVIWNEIVFLRGNRATAATRRALGILNLRRRSLLDKNMRLARKVDVLEPKAGRYETAMARLRDIAESQSFDVDDVIRMVNENEKTVELIREKIRLEVSMDVVGIIIANDNNREGHGGGSSPRVMMNAVRANRLIDEVKAKIATRHGVILEENNFMHALASDSTTWGAFRTVKNLLPDPPPSAEEDEVRNGLSGGIVGGEVVDDFDNDDVYDAFFLLCNDRRQAGSVDVVRAVLAGKTHTSLSPKTTRWRRSRRGASSGGHRLSAPAIDDDADDDGGRRSSCSPEKASGGSSTLRGQLGQFWNMFFPYFRESAGGRVLFGFMFVLCLCNSAISVYFSYLFRDFYTALADKEVLYGFVRVKLEIAWRKWLTERALDLYFANKIYYGLERQAKSSARSIARDYKDRQSEMDNPDQRIQEDIASFTSYSLSFSLTVVNTIIDLVR</sequence>
<evidence type="ECO:0000313" key="8">
    <source>
        <dbReference type="EMBL" id="KAL3823754.1"/>
    </source>
</evidence>
<feature type="transmembrane region" description="Helical" evidence="6">
    <location>
        <begin position="169"/>
        <end position="187"/>
    </location>
</feature>
<evidence type="ECO:0000256" key="5">
    <source>
        <dbReference type="SAM" id="MobiDB-lite"/>
    </source>
</evidence>
<evidence type="ECO:0000256" key="1">
    <source>
        <dbReference type="ARBA" id="ARBA00022448"/>
    </source>
</evidence>
<proteinExistence type="predicted"/>
<keyword evidence="3 6" id="KW-1133">Transmembrane helix</keyword>
<dbReference type="Pfam" id="PF06472">
    <property type="entry name" value="ABC_membrane_2"/>
    <property type="match status" value="1"/>
</dbReference>
<accession>A0ABD3SGV8</accession>
<dbReference type="Proteomes" id="UP001530377">
    <property type="component" value="Unassembled WGS sequence"/>
</dbReference>
<keyword evidence="4 6" id="KW-0472">Membrane</keyword>
<feature type="compositionally biased region" description="Gly residues" evidence="5">
    <location>
        <begin position="1"/>
        <end position="11"/>
    </location>
</feature>
<dbReference type="EMBL" id="JALLPB020000030">
    <property type="protein sequence ID" value="KAL3823754.1"/>
    <property type="molecule type" value="Genomic_DNA"/>
</dbReference>
<feature type="compositionally biased region" description="Low complexity" evidence="5">
    <location>
        <begin position="47"/>
        <end position="66"/>
    </location>
</feature>
<keyword evidence="2 6" id="KW-0812">Transmembrane</keyword>
<keyword evidence="1" id="KW-0813">Transport</keyword>
<organism evidence="8 9">
    <name type="scientific">Cyclostephanos tholiformis</name>
    <dbReference type="NCBI Taxonomy" id="382380"/>
    <lineage>
        <taxon>Eukaryota</taxon>
        <taxon>Sar</taxon>
        <taxon>Stramenopiles</taxon>
        <taxon>Ochrophyta</taxon>
        <taxon>Bacillariophyta</taxon>
        <taxon>Coscinodiscophyceae</taxon>
        <taxon>Thalassiosirophycidae</taxon>
        <taxon>Stephanodiscales</taxon>
        <taxon>Stephanodiscaceae</taxon>
        <taxon>Cyclostephanos</taxon>
    </lineage>
</organism>
<feature type="domain" description="ABC transmembrane type-1" evidence="7">
    <location>
        <begin position="538"/>
        <end position="623"/>
    </location>
</feature>
<evidence type="ECO:0000313" key="9">
    <source>
        <dbReference type="Proteomes" id="UP001530377"/>
    </source>
</evidence>
<evidence type="ECO:0000256" key="6">
    <source>
        <dbReference type="SAM" id="Phobius"/>
    </source>
</evidence>
<evidence type="ECO:0000256" key="3">
    <source>
        <dbReference type="ARBA" id="ARBA00022989"/>
    </source>
</evidence>
<dbReference type="AlphaFoldDB" id="A0ABD3SGV8"/>
<feature type="region of interest" description="Disordered" evidence="5">
    <location>
        <begin position="425"/>
        <end position="475"/>
    </location>
</feature>
<evidence type="ECO:0000259" key="7">
    <source>
        <dbReference type="Pfam" id="PF06472"/>
    </source>
</evidence>
<name>A0ABD3SGV8_9STRA</name>
<dbReference type="InterPro" id="IPR050835">
    <property type="entry name" value="ABC_transporter_sub-D"/>
</dbReference>
<dbReference type="PANTHER" id="PTHR11384">
    <property type="entry name" value="ATP-BINDING CASSETTE, SUB-FAMILY D MEMBER"/>
    <property type="match status" value="1"/>
</dbReference>
<dbReference type="PANTHER" id="PTHR11384:SF59">
    <property type="entry name" value="LYSOSOMAL COBALAMIN TRANSPORTER ABCD4"/>
    <property type="match status" value="1"/>
</dbReference>
<feature type="transmembrane region" description="Helical" evidence="6">
    <location>
        <begin position="131"/>
        <end position="149"/>
    </location>
</feature>
<reference evidence="8 9" key="1">
    <citation type="submission" date="2024-10" db="EMBL/GenBank/DDBJ databases">
        <title>Updated reference genomes for cyclostephanoid diatoms.</title>
        <authorList>
            <person name="Roberts W.R."/>
            <person name="Alverson A.J."/>
        </authorList>
    </citation>
    <scope>NUCLEOTIDE SEQUENCE [LARGE SCALE GENOMIC DNA]</scope>
    <source>
        <strain evidence="8 9">AJA228-03</strain>
    </source>
</reference>
<keyword evidence="9" id="KW-1185">Reference proteome</keyword>